<keyword evidence="1" id="KW-0732">Signal</keyword>
<dbReference type="Proteomes" id="UP000054270">
    <property type="component" value="Unassembled WGS sequence"/>
</dbReference>
<reference evidence="3" key="1">
    <citation type="submission" date="2014-04" db="EMBL/GenBank/DDBJ databases">
        <title>Evolutionary Origins and Diversification of the Mycorrhizal Mutualists.</title>
        <authorList>
            <consortium name="DOE Joint Genome Institute"/>
            <consortium name="Mycorrhizal Genomics Consortium"/>
            <person name="Kohler A."/>
            <person name="Kuo A."/>
            <person name="Nagy L.G."/>
            <person name="Floudas D."/>
            <person name="Copeland A."/>
            <person name="Barry K.W."/>
            <person name="Cichocki N."/>
            <person name="Veneault-Fourrey C."/>
            <person name="LaButti K."/>
            <person name="Lindquist E.A."/>
            <person name="Lipzen A."/>
            <person name="Lundell T."/>
            <person name="Morin E."/>
            <person name="Murat C."/>
            <person name="Riley R."/>
            <person name="Ohm R."/>
            <person name="Sun H."/>
            <person name="Tunlid A."/>
            <person name="Henrissat B."/>
            <person name="Grigoriev I.V."/>
            <person name="Hibbett D.S."/>
            <person name="Martin F."/>
        </authorList>
    </citation>
    <scope>NUCLEOTIDE SEQUENCE [LARGE SCALE GENOMIC DNA]</scope>
    <source>
        <strain evidence="3">FD-334 SS-4</strain>
    </source>
</reference>
<gene>
    <name evidence="2" type="ORF">HYPSUDRAFT_76498</name>
</gene>
<organism evidence="2 3">
    <name type="scientific">Hypholoma sublateritium (strain FD-334 SS-4)</name>
    <dbReference type="NCBI Taxonomy" id="945553"/>
    <lineage>
        <taxon>Eukaryota</taxon>
        <taxon>Fungi</taxon>
        <taxon>Dikarya</taxon>
        <taxon>Basidiomycota</taxon>
        <taxon>Agaricomycotina</taxon>
        <taxon>Agaricomycetes</taxon>
        <taxon>Agaricomycetidae</taxon>
        <taxon>Agaricales</taxon>
        <taxon>Agaricineae</taxon>
        <taxon>Strophariaceae</taxon>
        <taxon>Hypholoma</taxon>
    </lineage>
</organism>
<keyword evidence="3" id="KW-1185">Reference proteome</keyword>
<dbReference type="AlphaFoldDB" id="A0A0D2LAZ9"/>
<proteinExistence type="predicted"/>
<evidence type="ECO:0000313" key="3">
    <source>
        <dbReference type="Proteomes" id="UP000054270"/>
    </source>
</evidence>
<evidence type="ECO:0000256" key="1">
    <source>
        <dbReference type="SAM" id="SignalP"/>
    </source>
</evidence>
<feature type="chain" id="PRO_5002246834" evidence="1">
    <location>
        <begin position="22"/>
        <end position="115"/>
    </location>
</feature>
<feature type="signal peptide" evidence="1">
    <location>
        <begin position="1"/>
        <end position="21"/>
    </location>
</feature>
<protein>
    <submittedName>
        <fullName evidence="2">Uncharacterized protein</fullName>
    </submittedName>
</protein>
<accession>A0A0D2LAZ9</accession>
<dbReference type="EMBL" id="KN817537">
    <property type="protein sequence ID" value="KJA24427.1"/>
    <property type="molecule type" value="Genomic_DNA"/>
</dbReference>
<name>A0A0D2LAZ9_HYPSF</name>
<evidence type="ECO:0000313" key="2">
    <source>
        <dbReference type="EMBL" id="KJA24427.1"/>
    </source>
</evidence>
<sequence>MLVRNAFLALVVLAYGGGAASVPGVSDAIAGSTAAADSNITVINEANRNGFAIDIGVGSRGTVAWVGRFDPCRNVPVAPLGVRGVHFGGLWNENVHQSVREILGKLRENIWELRL</sequence>